<organism evidence="2 3">
    <name type="scientific">Protopolystoma xenopodis</name>
    <dbReference type="NCBI Taxonomy" id="117903"/>
    <lineage>
        <taxon>Eukaryota</taxon>
        <taxon>Metazoa</taxon>
        <taxon>Spiralia</taxon>
        <taxon>Lophotrochozoa</taxon>
        <taxon>Platyhelminthes</taxon>
        <taxon>Monogenea</taxon>
        <taxon>Polyopisthocotylea</taxon>
        <taxon>Polystomatidea</taxon>
        <taxon>Polystomatidae</taxon>
        <taxon>Protopolystoma</taxon>
    </lineage>
</organism>
<protein>
    <recommendedName>
        <fullName evidence="4">Secreted protein</fullName>
    </recommendedName>
</protein>
<keyword evidence="3" id="KW-1185">Reference proteome</keyword>
<evidence type="ECO:0008006" key="4">
    <source>
        <dbReference type="Google" id="ProtNLM"/>
    </source>
</evidence>
<dbReference type="AlphaFoldDB" id="A0A3S4ZNB2"/>
<reference evidence="2" key="1">
    <citation type="submission" date="2018-11" db="EMBL/GenBank/DDBJ databases">
        <authorList>
            <consortium name="Pathogen Informatics"/>
        </authorList>
    </citation>
    <scope>NUCLEOTIDE SEQUENCE</scope>
</reference>
<comment type="caution">
    <text evidence="2">The sequence shown here is derived from an EMBL/GenBank/DDBJ whole genome shotgun (WGS) entry which is preliminary data.</text>
</comment>
<accession>A0A3S4ZNB2</accession>
<evidence type="ECO:0000313" key="2">
    <source>
        <dbReference type="EMBL" id="VEL15791.1"/>
    </source>
</evidence>
<feature type="signal peptide" evidence="1">
    <location>
        <begin position="1"/>
        <end position="18"/>
    </location>
</feature>
<evidence type="ECO:0000313" key="3">
    <source>
        <dbReference type="Proteomes" id="UP000784294"/>
    </source>
</evidence>
<dbReference type="EMBL" id="CAAALY010025941">
    <property type="protein sequence ID" value="VEL15791.1"/>
    <property type="molecule type" value="Genomic_DNA"/>
</dbReference>
<dbReference type="Proteomes" id="UP000784294">
    <property type="component" value="Unassembled WGS sequence"/>
</dbReference>
<gene>
    <name evidence="2" type="ORF">PXEA_LOCUS9231</name>
</gene>
<feature type="chain" id="PRO_5018715340" description="Secreted protein" evidence="1">
    <location>
        <begin position="19"/>
        <end position="84"/>
    </location>
</feature>
<name>A0A3S4ZNB2_9PLAT</name>
<keyword evidence="1" id="KW-0732">Signal</keyword>
<evidence type="ECO:0000256" key="1">
    <source>
        <dbReference type="SAM" id="SignalP"/>
    </source>
</evidence>
<sequence length="84" mass="9424">MLASALLMFVIWLDETLTLLTGIKVACPGNSVSKNVPIEPIEESRRRRLLVESTFESLHGTHSIELEVSSTRKVLTLQQQFSVK</sequence>
<proteinExistence type="predicted"/>